<dbReference type="Proteomes" id="UP000298327">
    <property type="component" value="Unassembled WGS sequence"/>
</dbReference>
<dbReference type="EMBL" id="SEOQ01000033">
    <property type="protein sequence ID" value="TFY71867.1"/>
    <property type="molecule type" value="Genomic_DNA"/>
</dbReference>
<keyword evidence="2" id="KW-0732">Signal</keyword>
<gene>
    <name evidence="3" type="ORF">EVG20_g1129</name>
</gene>
<feature type="chain" id="PRO_5021365100" description="Ubiquitin-like domain-containing protein" evidence="2">
    <location>
        <begin position="18"/>
        <end position="276"/>
    </location>
</feature>
<feature type="compositionally biased region" description="Low complexity" evidence="1">
    <location>
        <begin position="110"/>
        <end position="121"/>
    </location>
</feature>
<reference evidence="3 4" key="1">
    <citation type="submission" date="2019-02" db="EMBL/GenBank/DDBJ databases">
        <title>Genome sequencing of the rare red list fungi Dentipellis fragilis.</title>
        <authorList>
            <person name="Buettner E."/>
            <person name="Kellner H."/>
        </authorList>
    </citation>
    <scope>NUCLEOTIDE SEQUENCE [LARGE SCALE GENOMIC DNA]</scope>
    <source>
        <strain evidence="3 4">DSM 105465</strain>
    </source>
</reference>
<protein>
    <recommendedName>
        <fullName evidence="5">Ubiquitin-like domain-containing protein</fullName>
    </recommendedName>
</protein>
<evidence type="ECO:0000313" key="3">
    <source>
        <dbReference type="EMBL" id="TFY71867.1"/>
    </source>
</evidence>
<dbReference type="AlphaFoldDB" id="A0A4Y9ZD04"/>
<sequence length="276" mass="30079">MIMIFSALCSLLDASASTSTSISTSLRSRDEFLLPHRDAYSASMKLPPSRLRALILPRPSRQRAVFTLTPVYGAPTTALATRPKEDTLNSRLIRIKATLSNPDTQASVSTGTDTPAPTPTDVRILPTTPLRMLRLKLLKTFKSPRGASAQVSVRMADGSLAPLGDPDGGEEGKEISWWLEDGAEIDPHDLMPASARIVWWDYSTSPPATELHVAPVGSRAHPPRPRRSTYCTSKPMSRLMMRHRDPATRIIARSKVQIATTVHLSSFRASLASGSS</sequence>
<feature type="region of interest" description="Disordered" evidence="1">
    <location>
        <begin position="102"/>
        <end position="123"/>
    </location>
</feature>
<accession>A0A4Y9ZD04</accession>
<feature type="signal peptide" evidence="2">
    <location>
        <begin position="1"/>
        <end position="17"/>
    </location>
</feature>
<organism evidence="3 4">
    <name type="scientific">Dentipellis fragilis</name>
    <dbReference type="NCBI Taxonomy" id="205917"/>
    <lineage>
        <taxon>Eukaryota</taxon>
        <taxon>Fungi</taxon>
        <taxon>Dikarya</taxon>
        <taxon>Basidiomycota</taxon>
        <taxon>Agaricomycotina</taxon>
        <taxon>Agaricomycetes</taxon>
        <taxon>Russulales</taxon>
        <taxon>Hericiaceae</taxon>
        <taxon>Dentipellis</taxon>
    </lineage>
</organism>
<keyword evidence="4" id="KW-1185">Reference proteome</keyword>
<name>A0A4Y9ZD04_9AGAM</name>
<evidence type="ECO:0008006" key="5">
    <source>
        <dbReference type="Google" id="ProtNLM"/>
    </source>
</evidence>
<comment type="caution">
    <text evidence="3">The sequence shown here is derived from an EMBL/GenBank/DDBJ whole genome shotgun (WGS) entry which is preliminary data.</text>
</comment>
<proteinExistence type="predicted"/>
<evidence type="ECO:0000313" key="4">
    <source>
        <dbReference type="Proteomes" id="UP000298327"/>
    </source>
</evidence>
<dbReference type="STRING" id="205917.A0A4Y9ZD04"/>
<evidence type="ECO:0000256" key="1">
    <source>
        <dbReference type="SAM" id="MobiDB-lite"/>
    </source>
</evidence>
<evidence type="ECO:0000256" key="2">
    <source>
        <dbReference type="SAM" id="SignalP"/>
    </source>
</evidence>